<gene>
    <name evidence="2" type="ORF">FHX72_003541</name>
</gene>
<accession>A0A7W4URM5</accession>
<feature type="region of interest" description="Disordered" evidence="1">
    <location>
        <begin position="56"/>
        <end position="94"/>
    </location>
</feature>
<feature type="compositionally biased region" description="Basic and acidic residues" evidence="1">
    <location>
        <begin position="14"/>
        <end position="24"/>
    </location>
</feature>
<dbReference type="AlphaFoldDB" id="A0A7W4URM5"/>
<protein>
    <submittedName>
        <fullName evidence="2">Uncharacterized protein</fullName>
    </submittedName>
</protein>
<dbReference type="Proteomes" id="UP000545286">
    <property type="component" value="Unassembled WGS sequence"/>
</dbReference>
<reference evidence="2 3" key="1">
    <citation type="submission" date="2020-08" db="EMBL/GenBank/DDBJ databases">
        <title>Sequencing the genomes of 1000 actinobacteria strains.</title>
        <authorList>
            <person name="Klenk H.-P."/>
        </authorList>
    </citation>
    <scope>NUCLEOTIDE SEQUENCE [LARGE SCALE GENOMIC DNA]</scope>
    <source>
        <strain evidence="2 3">DSM 20419</strain>
    </source>
</reference>
<sequence>MAADAPAAARPRSVRRDIHGERSDGGPNGIPISFDSSALESIQALHEHYGDIAKLSTPASPAGSDVRVDGGRAGWADAWRRKRGAQPQKAPTRG</sequence>
<evidence type="ECO:0000313" key="2">
    <source>
        <dbReference type="EMBL" id="MBB2959376.1"/>
    </source>
</evidence>
<dbReference type="EMBL" id="JACHWJ010000007">
    <property type="protein sequence ID" value="MBB2959376.1"/>
    <property type="molecule type" value="Genomic_DNA"/>
</dbReference>
<feature type="region of interest" description="Disordered" evidence="1">
    <location>
        <begin position="1"/>
        <end position="32"/>
    </location>
</feature>
<evidence type="ECO:0000256" key="1">
    <source>
        <dbReference type="SAM" id="MobiDB-lite"/>
    </source>
</evidence>
<organism evidence="2 3">
    <name type="scientific">Pseudoclavibacter helvolus</name>
    <dbReference type="NCBI Taxonomy" id="255205"/>
    <lineage>
        <taxon>Bacteria</taxon>
        <taxon>Bacillati</taxon>
        <taxon>Actinomycetota</taxon>
        <taxon>Actinomycetes</taxon>
        <taxon>Micrococcales</taxon>
        <taxon>Microbacteriaceae</taxon>
        <taxon>Pseudoclavibacter</taxon>
    </lineage>
</organism>
<proteinExistence type="predicted"/>
<keyword evidence="3" id="KW-1185">Reference proteome</keyword>
<name>A0A7W4URM5_9MICO</name>
<evidence type="ECO:0000313" key="3">
    <source>
        <dbReference type="Proteomes" id="UP000545286"/>
    </source>
</evidence>
<comment type="caution">
    <text evidence="2">The sequence shown here is derived from an EMBL/GenBank/DDBJ whole genome shotgun (WGS) entry which is preliminary data.</text>
</comment>
<feature type="compositionally biased region" description="Low complexity" evidence="1">
    <location>
        <begin position="1"/>
        <end position="11"/>
    </location>
</feature>